<dbReference type="Gene3D" id="3.40.50.2300">
    <property type="match status" value="1"/>
</dbReference>
<dbReference type="PROSITE" id="PS50112">
    <property type="entry name" value="PAS"/>
    <property type="match status" value="1"/>
</dbReference>
<keyword evidence="2 8" id="KW-0418">Kinase</keyword>
<protein>
    <submittedName>
        <fullName evidence="8">Histidine kinase</fullName>
    </submittedName>
</protein>
<dbReference type="NCBIfam" id="TIGR00229">
    <property type="entry name" value="sensory_box"/>
    <property type="match status" value="1"/>
</dbReference>
<dbReference type="Pfam" id="PF13426">
    <property type="entry name" value="PAS_9"/>
    <property type="match status" value="1"/>
</dbReference>
<keyword evidence="3" id="KW-0597">Phosphoprotein</keyword>
<dbReference type="InterPro" id="IPR011006">
    <property type="entry name" value="CheY-like_superfamily"/>
</dbReference>
<dbReference type="InterPro" id="IPR052048">
    <property type="entry name" value="ST_Response_Regulator"/>
</dbReference>
<feature type="modified residue" description="4-aspartylphosphate" evidence="3">
    <location>
        <position position="52"/>
    </location>
</feature>
<dbReference type="PANTHER" id="PTHR43228:SF6">
    <property type="entry name" value="RESPONSE REGULATOR RECEIVER"/>
    <property type="match status" value="1"/>
</dbReference>
<dbReference type="SMART" id="SM00448">
    <property type="entry name" value="REC"/>
    <property type="match status" value="1"/>
</dbReference>
<dbReference type="InterPro" id="IPR000014">
    <property type="entry name" value="PAS"/>
</dbReference>
<dbReference type="OrthoDB" id="9808843at2"/>
<keyword evidence="9" id="KW-1185">Reference proteome</keyword>
<dbReference type="SUPFAM" id="SSF55785">
    <property type="entry name" value="PYP-like sensor domain (PAS domain)"/>
    <property type="match status" value="1"/>
</dbReference>
<dbReference type="SUPFAM" id="SSF52172">
    <property type="entry name" value="CheY-like"/>
    <property type="match status" value="1"/>
</dbReference>
<dbReference type="SMART" id="SM00091">
    <property type="entry name" value="PAS"/>
    <property type="match status" value="1"/>
</dbReference>
<evidence type="ECO:0000256" key="1">
    <source>
        <dbReference type="ARBA" id="ARBA00022679"/>
    </source>
</evidence>
<dbReference type="STRING" id="1707952.A6A03_09115"/>
<evidence type="ECO:0000256" key="4">
    <source>
        <dbReference type="SAM" id="Coils"/>
    </source>
</evidence>
<keyword evidence="1" id="KW-0808">Transferase</keyword>
<dbReference type="InterPro" id="IPR000700">
    <property type="entry name" value="PAS-assoc_C"/>
</dbReference>
<comment type="caution">
    <text evidence="8">The sequence shown here is derived from an EMBL/GenBank/DDBJ whole genome shotgun (WGS) entry which is preliminary data.</text>
</comment>
<evidence type="ECO:0000259" key="7">
    <source>
        <dbReference type="PROSITE" id="PS50113"/>
    </source>
</evidence>
<reference evidence="8 9" key="1">
    <citation type="submission" date="2016-04" db="EMBL/GenBank/DDBJ databases">
        <title>Chloroflexus islandicus sp. nov., a thermophilic filamentous anoxygenic phototrophic bacterium from geyser Strokkur (Iceland).</title>
        <authorList>
            <person name="Gaisin V.A."/>
            <person name="Kalashnikov A.M."/>
            <person name="Sukhacheva M.V."/>
            <person name="Grouzdev D.S."/>
            <person name="Ivanov T.M."/>
            <person name="Kuznetsov B."/>
            <person name="Gorlenko V.M."/>
        </authorList>
    </citation>
    <scope>NUCLEOTIDE SEQUENCE [LARGE SCALE GENOMIC DNA]</scope>
    <source>
        <strain evidence="9">isl-2</strain>
    </source>
</reference>
<dbReference type="Pfam" id="PF01590">
    <property type="entry name" value="GAF"/>
    <property type="match status" value="1"/>
</dbReference>
<dbReference type="InterPro" id="IPR029016">
    <property type="entry name" value="GAF-like_dom_sf"/>
</dbReference>
<sequence>MRVLIVEDELIIAQDLSQTLRRIGHSVADVVTSGEAALATVARQPPDLVLMDIRLSGAMDGIEAARQIYSRWGVPVVFLTAHADDQTLREALLAEPWAYLLKPFDERELEVAIAVAAYKHRLERRLQASERHLRTTLTSIGDGVIVTDPQSRITFVNPVAARLLGISPEEAIGWPLARVYTLVATNTGLPADSTPHHPESVNGLPAPVTLLTRNGDRLLVEHTVAQITADDGTNEGVVIVFRDVSERQRAINQLQEAKRRLQTNQSLLEQREQALAALGTLAHTLNAARSRQEIYAAIITAGATLLPGYRGSLLIYNPDTDLVHPVGHWGEPLVHRPVPRCSCWGERRWALSLAGDSHVCNFIPNGLLGERMSLPIRQHDEVIGVLSLYHPDPAQSSGYQLAAMIAEMASLGCGALAGKHAAKAMNRADPADE</sequence>
<name>A0A178MHY7_9CHLR</name>
<gene>
    <name evidence="8" type="ORF">A6A03_09115</name>
</gene>
<dbReference type="PANTHER" id="PTHR43228">
    <property type="entry name" value="TWO-COMPONENT RESPONSE REGULATOR"/>
    <property type="match status" value="1"/>
</dbReference>
<feature type="domain" description="PAS" evidence="6">
    <location>
        <begin position="129"/>
        <end position="173"/>
    </location>
</feature>
<dbReference type="GO" id="GO:0016301">
    <property type="term" value="F:kinase activity"/>
    <property type="evidence" value="ECO:0007669"/>
    <property type="project" value="UniProtKB-KW"/>
</dbReference>
<dbReference type="Proteomes" id="UP000078287">
    <property type="component" value="Unassembled WGS sequence"/>
</dbReference>
<dbReference type="EMBL" id="LWQS01000034">
    <property type="protein sequence ID" value="OAN47787.1"/>
    <property type="molecule type" value="Genomic_DNA"/>
</dbReference>
<dbReference type="Gene3D" id="3.30.450.20">
    <property type="entry name" value="PAS domain"/>
    <property type="match status" value="1"/>
</dbReference>
<dbReference type="PROSITE" id="PS50113">
    <property type="entry name" value="PAC"/>
    <property type="match status" value="1"/>
</dbReference>
<keyword evidence="4" id="KW-0175">Coiled coil</keyword>
<organism evidence="8 9">
    <name type="scientific">Chloroflexus islandicus</name>
    <dbReference type="NCBI Taxonomy" id="1707952"/>
    <lineage>
        <taxon>Bacteria</taxon>
        <taxon>Bacillati</taxon>
        <taxon>Chloroflexota</taxon>
        <taxon>Chloroflexia</taxon>
        <taxon>Chloroflexales</taxon>
        <taxon>Chloroflexineae</taxon>
        <taxon>Chloroflexaceae</taxon>
        <taxon>Chloroflexus</taxon>
    </lineage>
</organism>
<feature type="domain" description="PAC" evidence="7">
    <location>
        <begin position="204"/>
        <end position="256"/>
    </location>
</feature>
<dbReference type="Gene3D" id="3.30.450.40">
    <property type="match status" value="1"/>
</dbReference>
<accession>A0A178MHY7</accession>
<evidence type="ECO:0000256" key="2">
    <source>
        <dbReference type="ARBA" id="ARBA00022777"/>
    </source>
</evidence>
<proteinExistence type="predicted"/>
<evidence type="ECO:0000313" key="9">
    <source>
        <dbReference type="Proteomes" id="UP000078287"/>
    </source>
</evidence>
<dbReference type="AlphaFoldDB" id="A0A178MHY7"/>
<dbReference type="PROSITE" id="PS50110">
    <property type="entry name" value="RESPONSE_REGULATORY"/>
    <property type="match status" value="1"/>
</dbReference>
<feature type="coiled-coil region" evidence="4">
    <location>
        <begin position="244"/>
        <end position="274"/>
    </location>
</feature>
<dbReference type="CDD" id="cd17534">
    <property type="entry name" value="REC_DC-like"/>
    <property type="match status" value="1"/>
</dbReference>
<dbReference type="Pfam" id="PF00072">
    <property type="entry name" value="Response_reg"/>
    <property type="match status" value="1"/>
</dbReference>
<evidence type="ECO:0000259" key="5">
    <source>
        <dbReference type="PROSITE" id="PS50110"/>
    </source>
</evidence>
<dbReference type="SUPFAM" id="SSF55781">
    <property type="entry name" value="GAF domain-like"/>
    <property type="match status" value="1"/>
</dbReference>
<evidence type="ECO:0000256" key="3">
    <source>
        <dbReference type="PROSITE-ProRule" id="PRU00169"/>
    </source>
</evidence>
<dbReference type="InterPro" id="IPR003018">
    <property type="entry name" value="GAF"/>
</dbReference>
<dbReference type="GO" id="GO:0000160">
    <property type="term" value="P:phosphorelay signal transduction system"/>
    <property type="evidence" value="ECO:0007669"/>
    <property type="project" value="InterPro"/>
</dbReference>
<dbReference type="RefSeq" id="WP_066783383.1">
    <property type="nucleotide sequence ID" value="NZ_LWQS01000034.1"/>
</dbReference>
<dbReference type="CDD" id="cd00130">
    <property type="entry name" value="PAS"/>
    <property type="match status" value="1"/>
</dbReference>
<evidence type="ECO:0000259" key="6">
    <source>
        <dbReference type="PROSITE" id="PS50112"/>
    </source>
</evidence>
<feature type="domain" description="Response regulatory" evidence="5">
    <location>
        <begin position="2"/>
        <end position="117"/>
    </location>
</feature>
<evidence type="ECO:0000313" key="8">
    <source>
        <dbReference type="EMBL" id="OAN47787.1"/>
    </source>
</evidence>
<dbReference type="InterPro" id="IPR035965">
    <property type="entry name" value="PAS-like_dom_sf"/>
</dbReference>
<dbReference type="InterPro" id="IPR001789">
    <property type="entry name" value="Sig_transdc_resp-reg_receiver"/>
</dbReference>